<evidence type="ECO:0000256" key="1">
    <source>
        <dbReference type="ARBA" id="ARBA00023015"/>
    </source>
</evidence>
<protein>
    <submittedName>
        <fullName evidence="5">Regulatory protein, luxR family</fullName>
    </submittedName>
</protein>
<dbReference type="CDD" id="cd06170">
    <property type="entry name" value="LuxR_C_like"/>
    <property type="match status" value="1"/>
</dbReference>
<dbReference type="RefSeq" id="WP_074922413.1">
    <property type="nucleotide sequence ID" value="NZ_CP141274.1"/>
</dbReference>
<dbReference type="EMBL" id="FNPE01000010">
    <property type="protein sequence ID" value="SDY97777.1"/>
    <property type="molecule type" value="Genomic_DNA"/>
</dbReference>
<dbReference type="PRINTS" id="PR00038">
    <property type="entry name" value="HTHLUXR"/>
</dbReference>
<evidence type="ECO:0000256" key="2">
    <source>
        <dbReference type="ARBA" id="ARBA00023125"/>
    </source>
</evidence>
<dbReference type="SUPFAM" id="SSF46894">
    <property type="entry name" value="C-terminal effector domain of the bipartite response regulators"/>
    <property type="match status" value="1"/>
</dbReference>
<dbReference type="GO" id="GO:0006355">
    <property type="term" value="P:regulation of DNA-templated transcription"/>
    <property type="evidence" value="ECO:0007669"/>
    <property type="project" value="InterPro"/>
</dbReference>
<name>A0A1H3P9L1_9BURK</name>
<reference evidence="5 6" key="1">
    <citation type="submission" date="2016-10" db="EMBL/GenBank/DDBJ databases">
        <authorList>
            <person name="de Groot N.N."/>
        </authorList>
    </citation>
    <scope>NUCLEOTIDE SEQUENCE [LARGE SCALE GENOMIC DNA]</scope>
    <source>
        <strain evidence="5 6">LMG 24775</strain>
    </source>
</reference>
<keyword evidence="3" id="KW-0804">Transcription</keyword>
<keyword evidence="1" id="KW-0805">Transcription regulation</keyword>
<dbReference type="InterPro" id="IPR036388">
    <property type="entry name" value="WH-like_DNA-bd_sf"/>
</dbReference>
<dbReference type="InterPro" id="IPR000792">
    <property type="entry name" value="Tscrpt_reg_LuxR_C"/>
</dbReference>
<keyword evidence="2" id="KW-0238">DNA-binding</keyword>
<dbReference type="GeneID" id="94690124"/>
<dbReference type="AlphaFoldDB" id="A0A1H3P9L1"/>
<dbReference type="InterPro" id="IPR016032">
    <property type="entry name" value="Sig_transdc_resp-reg_C-effctor"/>
</dbReference>
<feature type="domain" description="HTH luxR-type" evidence="4">
    <location>
        <begin position="184"/>
        <end position="249"/>
    </location>
</feature>
<sequence>MTLSTQQLGQLNQAILAVHGAPDLHALATHLLHALRLVVPGDIRVVDFSGIAEVRGCTAYDPVRAISSEVNAAVHRHLADNPLYRQRQTQAASISDLLTRGQWQRTALYAQAYSQVGQQDGLALDVELGHGAMLTLNVTRASRGYTAAERMALTLLGPHAQAQWRRLSQQQRISQAAWHALSPGSPAADVLSPREREVLQWVANGNTNAEIATMLELRAGTVKRHLENIYRKLGAANRQDALSTMRRPDF</sequence>
<accession>A0A1H3P9L1</accession>
<dbReference type="PANTHER" id="PTHR44688:SF16">
    <property type="entry name" value="DNA-BINDING TRANSCRIPTIONAL ACTIVATOR DEVR_DOSR"/>
    <property type="match status" value="1"/>
</dbReference>
<evidence type="ECO:0000313" key="6">
    <source>
        <dbReference type="Proteomes" id="UP000183417"/>
    </source>
</evidence>
<evidence type="ECO:0000259" key="4">
    <source>
        <dbReference type="PROSITE" id="PS50043"/>
    </source>
</evidence>
<dbReference type="SMART" id="SM00421">
    <property type="entry name" value="HTH_LUXR"/>
    <property type="match status" value="1"/>
</dbReference>
<organism evidence="5 6">
    <name type="scientific">Delftia lacustris</name>
    <dbReference type="NCBI Taxonomy" id="558537"/>
    <lineage>
        <taxon>Bacteria</taxon>
        <taxon>Pseudomonadati</taxon>
        <taxon>Pseudomonadota</taxon>
        <taxon>Betaproteobacteria</taxon>
        <taxon>Burkholderiales</taxon>
        <taxon>Comamonadaceae</taxon>
        <taxon>Delftia</taxon>
    </lineage>
</organism>
<dbReference type="PROSITE" id="PS00622">
    <property type="entry name" value="HTH_LUXR_1"/>
    <property type="match status" value="1"/>
</dbReference>
<proteinExistence type="predicted"/>
<dbReference type="PANTHER" id="PTHR44688">
    <property type="entry name" value="DNA-BINDING TRANSCRIPTIONAL ACTIVATOR DEVR_DOSR"/>
    <property type="match status" value="1"/>
</dbReference>
<gene>
    <name evidence="5" type="ORF">SAMN05421547_11040</name>
</gene>
<dbReference type="Proteomes" id="UP000183417">
    <property type="component" value="Unassembled WGS sequence"/>
</dbReference>
<dbReference type="GO" id="GO:0003677">
    <property type="term" value="F:DNA binding"/>
    <property type="evidence" value="ECO:0007669"/>
    <property type="project" value="UniProtKB-KW"/>
</dbReference>
<evidence type="ECO:0000313" key="5">
    <source>
        <dbReference type="EMBL" id="SDY97777.1"/>
    </source>
</evidence>
<dbReference type="Gene3D" id="1.10.10.10">
    <property type="entry name" value="Winged helix-like DNA-binding domain superfamily/Winged helix DNA-binding domain"/>
    <property type="match status" value="1"/>
</dbReference>
<evidence type="ECO:0000256" key="3">
    <source>
        <dbReference type="ARBA" id="ARBA00023163"/>
    </source>
</evidence>
<dbReference type="PROSITE" id="PS50043">
    <property type="entry name" value="HTH_LUXR_2"/>
    <property type="match status" value="1"/>
</dbReference>
<dbReference type="Pfam" id="PF00196">
    <property type="entry name" value="GerE"/>
    <property type="match status" value="1"/>
</dbReference>